<dbReference type="Proteomes" id="UP000275910">
    <property type="component" value="Unassembled WGS sequence"/>
</dbReference>
<proteinExistence type="inferred from homology"/>
<gene>
    <name evidence="3" type="ORF">D9T17_13740</name>
</gene>
<evidence type="ECO:0000256" key="2">
    <source>
        <dbReference type="ARBA" id="ARBA00022679"/>
    </source>
</evidence>
<dbReference type="AlphaFoldDB" id="A0A3N2RGF3"/>
<dbReference type="SUPFAM" id="SSF51161">
    <property type="entry name" value="Trimeric LpxA-like enzymes"/>
    <property type="match status" value="1"/>
</dbReference>
<dbReference type="InterPro" id="IPR011004">
    <property type="entry name" value="Trimer_LpxA-like_sf"/>
</dbReference>
<dbReference type="GO" id="GO:0005829">
    <property type="term" value="C:cytosol"/>
    <property type="evidence" value="ECO:0007669"/>
    <property type="project" value="TreeGrafter"/>
</dbReference>
<dbReference type="EMBL" id="RCTY01000033">
    <property type="protein sequence ID" value="ROU06509.1"/>
    <property type="molecule type" value="Genomic_DNA"/>
</dbReference>
<dbReference type="PANTHER" id="PTHR23416:SF23">
    <property type="entry name" value="ACETYLTRANSFERASE C18B11.09C-RELATED"/>
    <property type="match status" value="1"/>
</dbReference>
<dbReference type="PANTHER" id="PTHR23416">
    <property type="entry name" value="SIALIC ACID SYNTHASE-RELATED"/>
    <property type="match status" value="1"/>
</dbReference>
<comment type="caution">
    <text evidence="3">The sequence shown here is derived from an EMBL/GenBank/DDBJ whole genome shotgun (WGS) entry which is preliminary data.</text>
</comment>
<protein>
    <submittedName>
        <fullName evidence="3">Acyltransferase</fullName>
    </submittedName>
</protein>
<sequence>MPMKVFRLLKKAVVLSLIRLGWFIKPGLVTRLYVWFLRSEGAQIEERPNYLSAKIWFDGTDYSLIRLGKGCTISSNVRILTHDWAIHTVAKELGLKFDRPQGRIKPISIGRHAFIGTGSIIMPGADIGAGCIVGAGAVVRGAIPPLSIVVGNPGQVVGSVAEYVERATRGAGVGPAEQAALKQAALEHAAALAGARAG</sequence>
<dbReference type="Pfam" id="PF00132">
    <property type="entry name" value="Hexapep"/>
    <property type="match status" value="1"/>
</dbReference>
<keyword evidence="2 3" id="KW-0808">Transferase</keyword>
<reference evidence="3 4" key="1">
    <citation type="submission" date="2018-10" db="EMBL/GenBank/DDBJ databases">
        <title>The genome of Lysobacter enzymogenes OH11.</title>
        <authorList>
            <person name="Liu F."/>
            <person name="Zhao Y."/>
            <person name="Qian G."/>
            <person name="Chen Y."/>
            <person name="Xu H."/>
        </authorList>
    </citation>
    <scope>NUCLEOTIDE SEQUENCE [LARGE SCALE GENOMIC DNA]</scope>
    <source>
        <strain evidence="3 4">OH11</strain>
    </source>
</reference>
<evidence type="ECO:0000256" key="1">
    <source>
        <dbReference type="ARBA" id="ARBA00007274"/>
    </source>
</evidence>
<dbReference type="GO" id="GO:0008374">
    <property type="term" value="F:O-acyltransferase activity"/>
    <property type="evidence" value="ECO:0007669"/>
    <property type="project" value="TreeGrafter"/>
</dbReference>
<evidence type="ECO:0000313" key="4">
    <source>
        <dbReference type="Proteomes" id="UP000275910"/>
    </source>
</evidence>
<organism evidence="3 4">
    <name type="scientific">Lysobacter enzymogenes</name>
    <dbReference type="NCBI Taxonomy" id="69"/>
    <lineage>
        <taxon>Bacteria</taxon>
        <taxon>Pseudomonadati</taxon>
        <taxon>Pseudomonadota</taxon>
        <taxon>Gammaproteobacteria</taxon>
        <taxon>Lysobacterales</taxon>
        <taxon>Lysobacteraceae</taxon>
        <taxon>Lysobacter</taxon>
    </lineage>
</organism>
<name>A0A3N2RGF3_LYSEN</name>
<dbReference type="InterPro" id="IPR051159">
    <property type="entry name" value="Hexapeptide_acetyltransf"/>
</dbReference>
<evidence type="ECO:0000313" key="3">
    <source>
        <dbReference type="EMBL" id="ROU06509.1"/>
    </source>
</evidence>
<dbReference type="InterPro" id="IPR001451">
    <property type="entry name" value="Hexapep"/>
</dbReference>
<dbReference type="Gene3D" id="2.160.10.10">
    <property type="entry name" value="Hexapeptide repeat proteins"/>
    <property type="match status" value="1"/>
</dbReference>
<keyword evidence="3" id="KW-0012">Acyltransferase</keyword>
<comment type="similarity">
    <text evidence="1">Belongs to the transferase hexapeptide repeat family.</text>
</comment>
<accession>A0A3N2RGF3</accession>
<dbReference type="CDD" id="cd04647">
    <property type="entry name" value="LbH_MAT_like"/>
    <property type="match status" value="1"/>
</dbReference>